<evidence type="ECO:0000259" key="2">
    <source>
        <dbReference type="PROSITE" id="PS50263"/>
    </source>
</evidence>
<dbReference type="InterPro" id="IPR001110">
    <property type="entry name" value="UPF0012_CS"/>
</dbReference>
<comment type="caution">
    <text evidence="3">The sequence shown here is derived from an EMBL/GenBank/DDBJ whole genome shotgun (WGS) entry which is preliminary data.</text>
</comment>
<dbReference type="Proteomes" id="UP000298324">
    <property type="component" value="Unassembled WGS sequence"/>
</dbReference>
<accession>A0A4Y7R6Q8</accession>
<dbReference type="PROSITE" id="PS01227">
    <property type="entry name" value="UPF0012"/>
    <property type="match status" value="1"/>
</dbReference>
<dbReference type="SUPFAM" id="SSF56317">
    <property type="entry name" value="Carbon-nitrogen hydrolase"/>
    <property type="match status" value="1"/>
</dbReference>
<name>A0A4Y7R6Q8_9FIRM</name>
<dbReference type="EC" id="3.5.1.111" evidence="3"/>
<proteinExistence type="inferred from homology"/>
<dbReference type="Pfam" id="PF00795">
    <property type="entry name" value="CN_hydrolase"/>
    <property type="match status" value="1"/>
</dbReference>
<dbReference type="AlphaFoldDB" id="A0A4Y7R6Q8"/>
<reference evidence="3 4" key="1">
    <citation type="journal article" date="2018" name="Environ. Microbiol.">
        <title>Novel energy conservation strategies and behaviour of Pelotomaculum schinkii driving syntrophic propionate catabolism.</title>
        <authorList>
            <person name="Hidalgo-Ahumada C.A.P."/>
            <person name="Nobu M.K."/>
            <person name="Narihiro T."/>
            <person name="Tamaki H."/>
            <person name="Liu W.T."/>
            <person name="Kamagata Y."/>
            <person name="Stams A.J.M."/>
            <person name="Imachi H."/>
            <person name="Sousa D.Z."/>
        </authorList>
    </citation>
    <scope>NUCLEOTIDE SEQUENCE [LARGE SCALE GENOMIC DNA]</scope>
    <source>
        <strain evidence="3 4">HH</strain>
    </source>
</reference>
<dbReference type="EMBL" id="QFGA01000004">
    <property type="protein sequence ID" value="TEB04443.1"/>
    <property type="molecule type" value="Genomic_DNA"/>
</dbReference>
<dbReference type="PANTHER" id="PTHR23088:SF27">
    <property type="entry name" value="DEAMINATED GLUTATHIONE AMIDASE"/>
    <property type="match status" value="1"/>
</dbReference>
<dbReference type="PROSITE" id="PS50263">
    <property type="entry name" value="CN_HYDROLASE"/>
    <property type="match status" value="1"/>
</dbReference>
<dbReference type="CDD" id="cd07583">
    <property type="entry name" value="nitrilase_5"/>
    <property type="match status" value="1"/>
</dbReference>
<dbReference type="InterPro" id="IPR003010">
    <property type="entry name" value="C-N_Hydrolase"/>
</dbReference>
<dbReference type="RefSeq" id="WP_190259555.1">
    <property type="nucleotide sequence ID" value="NZ_QFGA01000004.1"/>
</dbReference>
<dbReference type="PANTHER" id="PTHR23088">
    <property type="entry name" value="NITRILASE-RELATED"/>
    <property type="match status" value="1"/>
</dbReference>
<feature type="domain" description="CN hydrolase" evidence="2">
    <location>
        <begin position="1"/>
        <end position="239"/>
    </location>
</feature>
<evidence type="ECO:0000313" key="4">
    <source>
        <dbReference type="Proteomes" id="UP000298324"/>
    </source>
</evidence>
<dbReference type="InterPro" id="IPR036526">
    <property type="entry name" value="C-N_Hydrolase_sf"/>
</dbReference>
<keyword evidence="4" id="KW-1185">Reference proteome</keyword>
<keyword evidence="3" id="KW-0378">Hydrolase</keyword>
<evidence type="ECO:0000256" key="1">
    <source>
        <dbReference type="ARBA" id="ARBA00010613"/>
    </source>
</evidence>
<evidence type="ECO:0000313" key="3">
    <source>
        <dbReference type="EMBL" id="TEB04443.1"/>
    </source>
</evidence>
<dbReference type="Gene3D" id="3.60.110.10">
    <property type="entry name" value="Carbon-nitrogen hydrolase"/>
    <property type="match status" value="1"/>
</dbReference>
<sequence length="259" mass="28965">MKIATIQLANDDKETKSNRISRVEGLLEKASGADLFLLPEMWNVGYFSFDNYMSESETLEGETISWLASKAKELQAYIFSGSIVERNQDNKLYNASVLLDPEGNIIGHYRKIHLFGFGSAERAVLSPGQNITVVNTRFGKIGLSICYDLRFPELYRKMADQGAEIILNCAAWPYPRVEHWVLLNKARAIENQCYFLSCCCAGASRGKPFIGRSQIIDPWGTVVASASERETILNAEIQPEAVAAARKEFTALKDRVLKV</sequence>
<comment type="similarity">
    <text evidence="1">Belongs to the carbon-nitrogen hydrolase superfamily. NIT1/NIT2 family.</text>
</comment>
<protein>
    <submittedName>
        <fullName evidence="3">2-oxoglutaramate amidase</fullName>
        <ecNumber evidence="3">3.5.1.111</ecNumber>
    </submittedName>
</protein>
<organism evidence="3 4">
    <name type="scientific">Pelotomaculum schinkii</name>
    <dbReference type="NCBI Taxonomy" id="78350"/>
    <lineage>
        <taxon>Bacteria</taxon>
        <taxon>Bacillati</taxon>
        <taxon>Bacillota</taxon>
        <taxon>Clostridia</taxon>
        <taxon>Eubacteriales</taxon>
        <taxon>Desulfotomaculaceae</taxon>
        <taxon>Pelotomaculum</taxon>
    </lineage>
</organism>
<gene>
    <name evidence="3" type="ORF">Psch_04170</name>
</gene>
<dbReference type="GO" id="GO:0106008">
    <property type="term" value="F:2-oxoglutaramate amidase activity"/>
    <property type="evidence" value="ECO:0007669"/>
    <property type="project" value="UniProtKB-EC"/>
</dbReference>